<evidence type="ECO:0000256" key="14">
    <source>
        <dbReference type="ARBA" id="ARBA00030231"/>
    </source>
</evidence>
<feature type="transmembrane region" description="Helical" evidence="18">
    <location>
        <begin position="163"/>
        <end position="189"/>
    </location>
</feature>
<dbReference type="GO" id="GO:0022857">
    <property type="term" value="F:transmembrane transporter activity"/>
    <property type="evidence" value="ECO:0007669"/>
    <property type="project" value="InterPro"/>
</dbReference>
<evidence type="ECO:0000256" key="7">
    <source>
        <dbReference type="ARBA" id="ARBA00018045"/>
    </source>
</evidence>
<gene>
    <name evidence="20" type="ORF">B0H63DRAFT_412060</name>
</gene>
<dbReference type="Gene3D" id="6.10.140.1470">
    <property type="match status" value="1"/>
</dbReference>
<feature type="transmembrane region" description="Helical" evidence="18">
    <location>
        <begin position="347"/>
        <end position="365"/>
    </location>
</feature>
<dbReference type="FunFam" id="2.60.120.650:FF:000043">
    <property type="entry name" value="tRNA wybutosine-synthesizing protein 4"/>
    <property type="match status" value="1"/>
</dbReference>
<dbReference type="InterPro" id="IPR011701">
    <property type="entry name" value="MFS"/>
</dbReference>
<dbReference type="EC" id="2.1.1.290" evidence="6"/>
<comment type="subcellular location">
    <subcellularLocation>
        <location evidence="2">Membrane</location>
        <topology evidence="2">Multi-pass membrane protein</topology>
    </subcellularLocation>
</comment>
<comment type="pathway">
    <text evidence="3">tRNA modification; wybutosine-tRNA(Phe) biosynthesis.</text>
</comment>
<dbReference type="InterPro" id="IPR011043">
    <property type="entry name" value="Gal_Oxase/kelch_b-propeller"/>
</dbReference>
<dbReference type="GO" id="GO:0016020">
    <property type="term" value="C:membrane"/>
    <property type="evidence" value="ECO:0007669"/>
    <property type="project" value="UniProtKB-SubCell"/>
</dbReference>
<evidence type="ECO:0000256" key="4">
    <source>
        <dbReference type="ARBA" id="ARBA00010703"/>
    </source>
</evidence>
<feature type="transmembrane region" description="Helical" evidence="18">
    <location>
        <begin position="126"/>
        <end position="143"/>
    </location>
</feature>
<dbReference type="InterPro" id="IPR007213">
    <property type="entry name" value="Ppm1/Ppm2/Tcmp"/>
</dbReference>
<dbReference type="PROSITE" id="PS51184">
    <property type="entry name" value="JMJC"/>
    <property type="match status" value="1"/>
</dbReference>
<evidence type="ECO:0000256" key="16">
    <source>
        <dbReference type="ARBA" id="ARBA00049250"/>
    </source>
</evidence>
<dbReference type="Gene3D" id="2.60.120.10">
    <property type="entry name" value="Jelly Rolls"/>
    <property type="match status" value="1"/>
</dbReference>
<proteinExistence type="inferred from homology"/>
<keyword evidence="8" id="KW-0489">Methyltransferase</keyword>
<dbReference type="EMBL" id="JAULSW010000003">
    <property type="protein sequence ID" value="KAK3386929.1"/>
    <property type="molecule type" value="Genomic_DNA"/>
</dbReference>
<comment type="function">
    <text evidence="12">Probable S-adenosyl-L-methionine-dependent methyltransferase that acts as a component of the wybutosine biosynthesis pathway. Wybutosine is a hyper modified guanosine with a tricyclic base found at the 3'-position adjacent to the anticodon of eukaryotic phenylalanine tRNA. May methylate the carboxyl group of leucine residues to form alpha-leucine ester residues.</text>
</comment>
<feature type="transmembrane region" description="Helical" evidence="18">
    <location>
        <begin position="442"/>
        <end position="464"/>
    </location>
</feature>
<dbReference type="SUPFAM" id="SSF103473">
    <property type="entry name" value="MFS general substrate transporter"/>
    <property type="match status" value="1"/>
</dbReference>
<dbReference type="SUPFAM" id="SSF53335">
    <property type="entry name" value="S-adenosyl-L-methionine-dependent methyltransferases"/>
    <property type="match status" value="1"/>
</dbReference>
<protein>
    <recommendedName>
        <fullName evidence="7">tRNA wybutosine-synthesizing protein 4</fullName>
        <ecNumber evidence="6">2.1.1.290</ecNumber>
        <ecNumber evidence="5">2.3.1.231</ecNumber>
    </recommendedName>
    <alternativeName>
        <fullName evidence="14">Leucine carboxyl methyltransferase 2</fullName>
    </alternativeName>
    <alternativeName>
        <fullName evidence="15">tRNA(Phe) (7-(3-amino-3-(methoxycarbonyl)propyl)wyosine(37)-N)-methoxycarbonyltransferase</fullName>
    </alternativeName>
    <alternativeName>
        <fullName evidence="13">tRNA(Phe) (7-(3-amino-3-carboxypropyl)wyosine(37)-O)-methyltransferase</fullName>
    </alternativeName>
</protein>
<dbReference type="InterPro" id="IPR003347">
    <property type="entry name" value="JmjC_dom"/>
</dbReference>
<dbReference type="EC" id="2.3.1.231" evidence="5"/>
<evidence type="ECO:0000256" key="2">
    <source>
        <dbReference type="ARBA" id="ARBA00004141"/>
    </source>
</evidence>
<accession>A0AAE0NSL2</accession>
<evidence type="ECO:0000256" key="12">
    <source>
        <dbReference type="ARBA" id="ARBA00025588"/>
    </source>
</evidence>
<evidence type="ECO:0000256" key="1">
    <source>
        <dbReference type="ARBA" id="ARBA00001806"/>
    </source>
</evidence>
<evidence type="ECO:0000256" key="8">
    <source>
        <dbReference type="ARBA" id="ARBA00022603"/>
    </source>
</evidence>
<feature type="transmembrane region" description="Helical" evidence="18">
    <location>
        <begin position="471"/>
        <end position="499"/>
    </location>
</feature>
<evidence type="ECO:0000259" key="19">
    <source>
        <dbReference type="PROSITE" id="PS51184"/>
    </source>
</evidence>
<dbReference type="SUPFAM" id="SSF50965">
    <property type="entry name" value="Galactose oxidase, central domain"/>
    <property type="match status" value="1"/>
</dbReference>
<feature type="region of interest" description="Disordered" evidence="17">
    <location>
        <begin position="1"/>
        <end position="49"/>
    </location>
</feature>
<feature type="transmembrane region" description="Helical" evidence="18">
    <location>
        <begin position="98"/>
        <end position="119"/>
    </location>
</feature>
<keyword evidence="18" id="KW-1133">Transmembrane helix</keyword>
<evidence type="ECO:0000313" key="21">
    <source>
        <dbReference type="Proteomes" id="UP001285441"/>
    </source>
</evidence>
<evidence type="ECO:0000256" key="15">
    <source>
        <dbReference type="ARBA" id="ARBA00030847"/>
    </source>
</evidence>
<dbReference type="InterPro" id="IPR041667">
    <property type="entry name" value="Cupin_8"/>
</dbReference>
<sequence>MSRARPPAGDNCNDTSPSTPLLLHSDTASTLGPASSSDASSFRSTSPSRGQRQRAVAAARHLSFALAVLSSLCAGSITVFSLYGHIFQERLHYTQFQVNGLASAASIAMYIPVPFLGYLCDRVGPAPLSLLSAIFFSAGYGLAGGLYRRAEAEALRLEQRGSMAYVAMIVAFVFIGIGTSAMYLSAVATCAKNFGQGKHRGLALAIPIAAFGLSGMWLSQVGSRLLCERLADGSNGDVDVFRFFLFLAILLFVVGLLGTFGLRIVDERDLIDEAVEELERSGILDGSGLFGTSSRTYGTIEPVNLVDEEDAGILGPLKNPEEEEEARLKKQWALNAETRRFLTDHTMWFFALGFFFMIGPGEAFINNLGTVIKTLYPPTLHYVGKPTSAATHVSIVGITSTVVRLLTGTLTDLLAPSPQARHIQISSSVPMLQRMQFSVSRIAFLLFFAAVLSLGLASLASGMIQNHGERFWIVSGLIGAGYGAVFSLTPIIITVIWGVENFATNWGIVAMFPALGSTMWGLIYSAVYQAGARRSGPHEGGDEQDIFCYGVSCYAPTFWAMAASVWIACGLVFWADTQTDSWPGQTNKQTNNSSIVSKRSVEKLYYPHEPHYFRFFVKKFQRRSPLINKGYHLRMHVIDVLVRRFLQAPTAPLPLALAAGGRGLMGDDGGGGGGKKKKIKVVVNLGCGSDVLPWQCLSRYPDDCRVGDVKFVDVDFPDLIERKRQTVLGTPELLGALSMVREQREGTKVSGGDSEGEARVTPSPVVFDSDQYVQIGCDLRRLDTLQQALVSVVGDVADCKFLFVAEVSITYMETEGADEVIRWAASLGDAEFVLLEQILPDGEKHPFASTMLSHFQKLNTQLKSVHTYPTVDDQRQRFSSRGWDASVNVWTLWQAWADEMFLSPEDRRKLDEVEDFDEWEEFALFASHYCLVHAKTTAGGGGGDAKTVPGPTPLKSISLPVKPVDIQFSECPGQRGQWRFGAAMQLLSQGGGSNVLVNVMGLGTKCRLQSCDVYGQTNLEGPAGEAARELTFREGGPTTRMCHSLTELGSQQQHCYLLAGGRGSPSSPMKDCWLFDVDARSWKRTHDLPTPLHRHSVTGLGDSGLAFLVGGRGAAAAFDGYLVYHTELGWVSCEVVGTERPTDVYGAVLSSWSTELKTRFDGIYAGGLQDGIVADQILSWELDVSDIKKPTVQFTRLKAAGDASEGRLLARFGATCLRTGSGGTFVVLGGIAGDHLLDFQDEILVCSVSEGKIGVNHRLVNQHVLNGEVPRPLLVGTSAVAMPDGRIVILGGGATCFSMGTFWNKGVYSLQLPNIEQTKTESRWMHEKTIDIIAGEQRSVPLTQDDVKPGAENTVFQTEPIIRLKIGTQEDFAKILREGKPVVLEGLDLGNCVSAWNLEGLVDRVGRDRKVVVHESTTEVMDFNAKNFRYIKTQFEDFARRVGKGDRLYLRALSHERPTEKPAVFSEDFPSLAPDFVLPPQLSLVAENLFSSVLRISGPVNMWLHYDVMANVYCQVSGTKRLILFPPADVEHLSFAPGASSSSIDVFASLGSLDKAGTSMRQTHPHEAVLTQGDVLFLPPLWLHTTTPVSDSSVAVNVFFKDLDDGSYAPGRDVYGNRDLAAYEKGRQDVARVANSFRKLPAEARQFYLLRLADELRRKAMQ</sequence>
<evidence type="ECO:0000256" key="11">
    <source>
        <dbReference type="ARBA" id="ARBA00022694"/>
    </source>
</evidence>
<dbReference type="Pfam" id="PF04072">
    <property type="entry name" value="LCM"/>
    <property type="match status" value="1"/>
</dbReference>
<dbReference type="SUPFAM" id="SSF51197">
    <property type="entry name" value="Clavaminate synthase-like"/>
    <property type="match status" value="1"/>
</dbReference>
<dbReference type="PANTHER" id="PTHR46529">
    <property type="entry name" value="TRNA WYBUTOSINE-SYNTHESIZING PROTEIN 4"/>
    <property type="match status" value="1"/>
</dbReference>
<dbReference type="CDD" id="cd17354">
    <property type="entry name" value="MFS_Mch1p_like"/>
    <property type="match status" value="1"/>
</dbReference>
<evidence type="ECO:0000256" key="6">
    <source>
        <dbReference type="ARBA" id="ARBA00012779"/>
    </source>
</evidence>
<dbReference type="GO" id="GO:0008175">
    <property type="term" value="F:tRNA methyltransferase activity"/>
    <property type="evidence" value="ECO:0007669"/>
    <property type="project" value="TreeGrafter"/>
</dbReference>
<keyword evidence="21" id="KW-1185">Reference proteome</keyword>
<dbReference type="Proteomes" id="UP001285441">
    <property type="component" value="Unassembled WGS sequence"/>
</dbReference>
<dbReference type="GO" id="GO:0030488">
    <property type="term" value="P:tRNA methylation"/>
    <property type="evidence" value="ECO:0007669"/>
    <property type="project" value="TreeGrafter"/>
</dbReference>
<keyword evidence="10" id="KW-0949">S-adenosyl-L-methionine</keyword>
<dbReference type="InterPro" id="IPR014710">
    <property type="entry name" value="RmlC-like_jellyroll"/>
</dbReference>
<comment type="similarity">
    <text evidence="4">Belongs to the methyltransferase superfamily. LCMT family.</text>
</comment>
<dbReference type="Pfam" id="PF13418">
    <property type="entry name" value="Beta-prop_TYW4"/>
    <property type="match status" value="1"/>
</dbReference>
<evidence type="ECO:0000256" key="13">
    <source>
        <dbReference type="ARBA" id="ARBA00029750"/>
    </source>
</evidence>
<keyword evidence="11" id="KW-0819">tRNA processing</keyword>
<feature type="transmembrane region" description="Helical" evidence="18">
    <location>
        <begin position="62"/>
        <end position="86"/>
    </location>
</feature>
<dbReference type="InterPro" id="IPR015915">
    <property type="entry name" value="Kelch-typ_b-propeller"/>
</dbReference>
<feature type="transmembrane region" description="Helical" evidence="18">
    <location>
        <begin position="505"/>
        <end position="527"/>
    </location>
</feature>
<dbReference type="InterPro" id="IPR036259">
    <property type="entry name" value="MFS_trans_sf"/>
</dbReference>
<dbReference type="Gene3D" id="1.20.1250.20">
    <property type="entry name" value="MFS general substrate transporter like domains"/>
    <property type="match status" value="1"/>
</dbReference>
<evidence type="ECO:0000256" key="18">
    <source>
        <dbReference type="SAM" id="Phobius"/>
    </source>
</evidence>
<evidence type="ECO:0000256" key="17">
    <source>
        <dbReference type="SAM" id="MobiDB-lite"/>
    </source>
</evidence>
<dbReference type="PANTHER" id="PTHR46529:SF1">
    <property type="entry name" value="TRNA WYBUTOSINE-SYNTHESIZING PROTEIN 4"/>
    <property type="match status" value="1"/>
</dbReference>
<comment type="caution">
    <text evidence="20">The sequence shown here is derived from an EMBL/GenBank/DDBJ whole genome shotgun (WGS) entry which is preliminary data.</text>
</comment>
<feature type="transmembrane region" description="Helical" evidence="18">
    <location>
        <begin position="547"/>
        <end position="575"/>
    </location>
</feature>
<feature type="transmembrane region" description="Helical" evidence="18">
    <location>
        <begin position="240"/>
        <end position="262"/>
    </location>
</feature>
<evidence type="ECO:0000256" key="9">
    <source>
        <dbReference type="ARBA" id="ARBA00022679"/>
    </source>
</evidence>
<evidence type="ECO:0000313" key="20">
    <source>
        <dbReference type="EMBL" id="KAK3386929.1"/>
    </source>
</evidence>
<dbReference type="Gene3D" id="2.120.10.80">
    <property type="entry name" value="Kelch-type beta propeller"/>
    <property type="match status" value="1"/>
</dbReference>
<dbReference type="Pfam" id="PF13621">
    <property type="entry name" value="Cupin_8"/>
    <property type="match status" value="1"/>
</dbReference>
<organism evidence="20 21">
    <name type="scientific">Podospora didyma</name>
    <dbReference type="NCBI Taxonomy" id="330526"/>
    <lineage>
        <taxon>Eukaryota</taxon>
        <taxon>Fungi</taxon>
        <taxon>Dikarya</taxon>
        <taxon>Ascomycota</taxon>
        <taxon>Pezizomycotina</taxon>
        <taxon>Sordariomycetes</taxon>
        <taxon>Sordariomycetidae</taxon>
        <taxon>Sordariales</taxon>
        <taxon>Podosporaceae</taxon>
        <taxon>Podospora</taxon>
    </lineage>
</organism>
<evidence type="ECO:0000256" key="3">
    <source>
        <dbReference type="ARBA" id="ARBA00004797"/>
    </source>
</evidence>
<keyword evidence="9" id="KW-0808">Transferase</keyword>
<dbReference type="InterPro" id="IPR029063">
    <property type="entry name" value="SAM-dependent_MTases_sf"/>
</dbReference>
<keyword evidence="18" id="KW-0812">Transmembrane</keyword>
<evidence type="ECO:0000256" key="10">
    <source>
        <dbReference type="ARBA" id="ARBA00022691"/>
    </source>
</evidence>
<reference evidence="20" key="1">
    <citation type="journal article" date="2023" name="Mol. Phylogenet. Evol.">
        <title>Genome-scale phylogeny and comparative genomics of the fungal order Sordariales.</title>
        <authorList>
            <person name="Hensen N."/>
            <person name="Bonometti L."/>
            <person name="Westerberg I."/>
            <person name="Brannstrom I.O."/>
            <person name="Guillou S."/>
            <person name="Cros-Aarteil S."/>
            <person name="Calhoun S."/>
            <person name="Haridas S."/>
            <person name="Kuo A."/>
            <person name="Mondo S."/>
            <person name="Pangilinan J."/>
            <person name="Riley R."/>
            <person name="LaButti K."/>
            <person name="Andreopoulos B."/>
            <person name="Lipzen A."/>
            <person name="Chen C."/>
            <person name="Yan M."/>
            <person name="Daum C."/>
            <person name="Ng V."/>
            <person name="Clum A."/>
            <person name="Steindorff A."/>
            <person name="Ohm R.A."/>
            <person name="Martin F."/>
            <person name="Silar P."/>
            <person name="Natvig D.O."/>
            <person name="Lalanne C."/>
            <person name="Gautier V."/>
            <person name="Ament-Velasquez S.L."/>
            <person name="Kruys A."/>
            <person name="Hutchinson M.I."/>
            <person name="Powell A.J."/>
            <person name="Barry K."/>
            <person name="Miller A.N."/>
            <person name="Grigoriev I.V."/>
            <person name="Debuchy R."/>
            <person name="Gladieux P."/>
            <person name="Hiltunen Thoren M."/>
            <person name="Johannesson H."/>
        </authorList>
    </citation>
    <scope>NUCLEOTIDE SEQUENCE</scope>
    <source>
        <strain evidence="20">CBS 232.78</strain>
    </source>
</reference>
<dbReference type="GO" id="GO:0031591">
    <property type="term" value="P:wybutosine biosynthetic process"/>
    <property type="evidence" value="ECO:0007669"/>
    <property type="project" value="TreeGrafter"/>
</dbReference>
<dbReference type="Gene3D" id="3.40.50.150">
    <property type="entry name" value="Vaccinia Virus protein VP39"/>
    <property type="match status" value="1"/>
</dbReference>
<evidence type="ECO:0000256" key="5">
    <source>
        <dbReference type="ARBA" id="ARBA00012155"/>
    </source>
</evidence>
<feature type="domain" description="JmjC" evidence="19">
    <location>
        <begin position="1467"/>
        <end position="1617"/>
    </location>
</feature>
<name>A0AAE0NSL2_9PEZI</name>
<keyword evidence="18" id="KW-0472">Membrane</keyword>
<comment type="catalytic activity">
    <reaction evidence="16">
        <text>7-[(3S)-(3-amino-3-methoxycarbonyl)propyl]wyosine(37) in tRNA(Phe) + S-adenosyl-L-methionine + CO2 = wybutosine(37) in tRNA(Phe) + S-adenosyl-L-homocysteine + 2 H(+)</text>
        <dbReference type="Rhea" id="RHEA:37119"/>
        <dbReference type="Rhea" id="RHEA-COMP:11844"/>
        <dbReference type="Rhea" id="RHEA-COMP:11847"/>
        <dbReference type="ChEBI" id="CHEBI:15378"/>
        <dbReference type="ChEBI" id="CHEBI:16526"/>
        <dbReference type="ChEBI" id="CHEBI:57856"/>
        <dbReference type="ChEBI" id="CHEBI:59789"/>
        <dbReference type="ChEBI" id="CHEBI:73544"/>
        <dbReference type="ChEBI" id="CHEBI:74275"/>
        <dbReference type="EC" id="2.3.1.231"/>
    </reaction>
</comment>
<dbReference type="Pfam" id="PF07690">
    <property type="entry name" value="MFS_1"/>
    <property type="match status" value="1"/>
</dbReference>
<feature type="compositionally biased region" description="Low complexity" evidence="17">
    <location>
        <begin position="29"/>
        <end position="49"/>
    </location>
</feature>
<feature type="transmembrane region" description="Helical" evidence="18">
    <location>
        <begin position="201"/>
        <end position="220"/>
    </location>
</feature>
<reference evidence="20" key="2">
    <citation type="submission" date="2023-06" db="EMBL/GenBank/DDBJ databases">
        <authorList>
            <consortium name="Lawrence Berkeley National Laboratory"/>
            <person name="Haridas S."/>
            <person name="Hensen N."/>
            <person name="Bonometti L."/>
            <person name="Westerberg I."/>
            <person name="Brannstrom I.O."/>
            <person name="Guillou S."/>
            <person name="Cros-Aarteil S."/>
            <person name="Calhoun S."/>
            <person name="Kuo A."/>
            <person name="Mondo S."/>
            <person name="Pangilinan J."/>
            <person name="Riley R."/>
            <person name="LaButti K."/>
            <person name="Andreopoulos B."/>
            <person name="Lipzen A."/>
            <person name="Chen C."/>
            <person name="Yanf M."/>
            <person name="Daum C."/>
            <person name="Ng V."/>
            <person name="Clum A."/>
            <person name="Steindorff A."/>
            <person name="Ohm R."/>
            <person name="Martin F."/>
            <person name="Silar P."/>
            <person name="Natvig D."/>
            <person name="Lalanne C."/>
            <person name="Gautier V."/>
            <person name="Ament-velasquez S.L."/>
            <person name="Kruys A."/>
            <person name="Hutchinson M.I."/>
            <person name="Powell A.J."/>
            <person name="Barry K."/>
            <person name="Miller A.N."/>
            <person name="Grigoriev I.V."/>
            <person name="Debuchy R."/>
            <person name="Gladieux P."/>
            <person name="Thoren M.H."/>
            <person name="Johannesson H."/>
        </authorList>
    </citation>
    <scope>NUCLEOTIDE SEQUENCE</scope>
    <source>
        <strain evidence="20">CBS 232.78</strain>
    </source>
</reference>
<comment type="catalytic activity">
    <reaction evidence="1">
        <text>7-[(3S)-3-amino-3-carboxypropyl]wyosine(37) in tRNA(Phe) + S-adenosyl-L-methionine = 7-[(3S)-(3-amino-3-methoxycarbonyl)propyl]wyosine(37) in tRNA(Phe) + S-adenosyl-L-homocysteine</text>
        <dbReference type="Rhea" id="RHEA:36903"/>
        <dbReference type="Rhea" id="RHEA-COMP:10379"/>
        <dbReference type="Rhea" id="RHEA-COMP:11844"/>
        <dbReference type="ChEBI" id="CHEBI:57856"/>
        <dbReference type="ChEBI" id="CHEBI:59789"/>
        <dbReference type="ChEBI" id="CHEBI:73543"/>
        <dbReference type="ChEBI" id="CHEBI:74275"/>
        <dbReference type="EC" id="2.1.1.290"/>
    </reaction>
</comment>